<accession>A0A7S2SAM6</accession>
<reference evidence="1" key="1">
    <citation type="submission" date="2021-01" db="EMBL/GenBank/DDBJ databases">
        <authorList>
            <person name="Corre E."/>
            <person name="Pelletier E."/>
            <person name="Niang G."/>
            <person name="Scheremetjew M."/>
            <person name="Finn R."/>
            <person name="Kale V."/>
            <person name="Holt S."/>
            <person name="Cochrane G."/>
            <person name="Meng A."/>
            <person name="Brown T."/>
            <person name="Cohen L."/>
        </authorList>
    </citation>
    <scope>NUCLEOTIDE SEQUENCE</scope>
    <source>
        <strain evidence="1">CCMP1452</strain>
    </source>
</reference>
<sequence>MLLPENDKMRINCFECTGCLITTKICDKDALIKPQGVTITFVVPVLPPSDVALNEMSVEPEPRPESEDALNIATIMQEVDADDAELILDSNKDIVQEAEI</sequence>
<proteinExistence type="predicted"/>
<protein>
    <submittedName>
        <fullName evidence="1">Uncharacterized protein</fullName>
    </submittedName>
</protein>
<name>A0A7S2SAM6_9STRA</name>
<dbReference type="EMBL" id="HBHI01026324">
    <property type="protein sequence ID" value="CAD9694480.1"/>
    <property type="molecule type" value="Transcribed_RNA"/>
</dbReference>
<dbReference type="AlphaFoldDB" id="A0A7S2SAM6"/>
<gene>
    <name evidence="1" type="ORF">EANT1437_LOCUS13470</name>
</gene>
<organism evidence="1">
    <name type="scientific">Eucampia antarctica</name>
    <dbReference type="NCBI Taxonomy" id="49252"/>
    <lineage>
        <taxon>Eukaryota</taxon>
        <taxon>Sar</taxon>
        <taxon>Stramenopiles</taxon>
        <taxon>Ochrophyta</taxon>
        <taxon>Bacillariophyta</taxon>
        <taxon>Mediophyceae</taxon>
        <taxon>Biddulphiophycidae</taxon>
        <taxon>Hemiaulales</taxon>
        <taxon>Hemiaulaceae</taxon>
        <taxon>Eucampia</taxon>
    </lineage>
</organism>
<evidence type="ECO:0000313" key="1">
    <source>
        <dbReference type="EMBL" id="CAD9694480.1"/>
    </source>
</evidence>